<dbReference type="Pfam" id="PF04101">
    <property type="entry name" value="Glyco_tran_28_C"/>
    <property type="match status" value="1"/>
</dbReference>
<accession>A0A4V2W161</accession>
<feature type="binding site" evidence="10">
    <location>
        <position position="176"/>
    </location>
    <ligand>
        <name>UDP-N-acetyl-alpha-D-glucosamine</name>
        <dbReference type="ChEBI" id="CHEBI:57705"/>
    </ligand>
</feature>
<keyword evidence="3 10" id="KW-0328">Glycosyltransferase</keyword>
<dbReference type="GO" id="GO:0008360">
    <property type="term" value="P:regulation of cell shape"/>
    <property type="evidence" value="ECO:0007669"/>
    <property type="project" value="UniProtKB-KW"/>
</dbReference>
<proteinExistence type="inferred from homology"/>
<evidence type="ECO:0000256" key="4">
    <source>
        <dbReference type="ARBA" id="ARBA00022679"/>
    </source>
</evidence>
<dbReference type="HAMAP" id="MF_00033">
    <property type="entry name" value="MurG"/>
    <property type="match status" value="1"/>
</dbReference>
<keyword evidence="1 10" id="KW-1003">Cell membrane</keyword>
<dbReference type="UniPathway" id="UPA00219"/>
<keyword evidence="5 10" id="KW-0133">Cell shape</keyword>
<evidence type="ECO:0000256" key="5">
    <source>
        <dbReference type="ARBA" id="ARBA00022960"/>
    </source>
</evidence>
<dbReference type="Gene3D" id="3.40.50.2000">
    <property type="entry name" value="Glycogen Phosphorylase B"/>
    <property type="match status" value="2"/>
</dbReference>
<comment type="subcellular location">
    <subcellularLocation>
        <location evidence="10">Cell membrane</location>
        <topology evidence="10">Peripheral membrane protein</topology>
        <orientation evidence="10">Cytoplasmic side</orientation>
    </subcellularLocation>
</comment>
<evidence type="ECO:0000259" key="13">
    <source>
        <dbReference type="Pfam" id="PF04101"/>
    </source>
</evidence>
<feature type="binding site" evidence="10">
    <location>
        <begin position="277"/>
        <end position="282"/>
    </location>
    <ligand>
        <name>UDP-N-acetyl-alpha-D-glucosamine</name>
        <dbReference type="ChEBI" id="CHEBI:57705"/>
    </ligand>
</feature>
<evidence type="ECO:0000256" key="3">
    <source>
        <dbReference type="ARBA" id="ARBA00022676"/>
    </source>
</evidence>
<comment type="similarity">
    <text evidence="10">Belongs to the glycosyltransferase 28 family. MurG subfamily.</text>
</comment>
<feature type="binding site" evidence="10">
    <location>
        <begin position="16"/>
        <end position="18"/>
    </location>
    <ligand>
        <name>UDP-N-acetyl-alpha-D-glucosamine</name>
        <dbReference type="ChEBI" id="CHEBI:57705"/>
    </ligand>
</feature>
<gene>
    <name evidence="10" type="primary">murG</name>
    <name evidence="14" type="ORF">EDC63_11754</name>
</gene>
<dbReference type="AlphaFoldDB" id="A0A4V2W161"/>
<keyword evidence="11" id="KW-0812">Transmembrane</keyword>
<evidence type="ECO:0000256" key="10">
    <source>
        <dbReference type="HAMAP-Rule" id="MF_00033"/>
    </source>
</evidence>
<evidence type="ECO:0000313" key="14">
    <source>
        <dbReference type="EMBL" id="TCV83019.1"/>
    </source>
</evidence>
<dbReference type="EMBL" id="SMCO01000017">
    <property type="protein sequence ID" value="TCV83019.1"/>
    <property type="molecule type" value="Genomic_DNA"/>
</dbReference>
<feature type="binding site" evidence="10">
    <location>
        <position position="128"/>
    </location>
    <ligand>
        <name>UDP-N-acetyl-alpha-D-glucosamine</name>
        <dbReference type="ChEBI" id="CHEBI:57705"/>
    </ligand>
</feature>
<keyword evidence="6 10" id="KW-0573">Peptidoglycan synthesis</keyword>
<dbReference type="OrthoDB" id="9808936at2"/>
<dbReference type="CDD" id="cd03785">
    <property type="entry name" value="GT28_MurG"/>
    <property type="match status" value="1"/>
</dbReference>
<dbReference type="PANTHER" id="PTHR21015:SF22">
    <property type="entry name" value="GLYCOSYLTRANSFERASE"/>
    <property type="match status" value="1"/>
</dbReference>
<sequence length="371" mass="40106">MTSTKHRTILVMAGGTGGHVFPALAVADNLREEGWKVIWLGTKSGMEAKLVPQRGYEMAWLKFSGVRGNGLVRWMVLPFQILIAFYQSAAVIFKQRPDVVLGMGGYTAFPGGMMAVLLAKPLVIHEQNSIAGLTNRVLACLADKVMVAFPGAFKGKVDKPLLCARPETIWCGNPVRKEIAEITEPVKRFEGRTGKLRLLVVGGSLGATALNDVVPKAVALMPEEKRPEIVHQAGAKHMDSLEANYVAAGVSAEVKTFIDDIASLYAWCDVVICRAGALTVSELTAAGLGSVLVPYPYAVDDHQTDNARFLSDNHAAILIPQKELTAEKIHELLLNLDRENLVKMAVAARKLAKPEATNEVADMCRELANAA</sequence>
<comment type="catalytic activity">
    <reaction evidence="10">
        <text>di-trans,octa-cis-undecaprenyl diphospho-N-acetyl-alpha-D-muramoyl-L-alanyl-D-glutamyl-meso-2,6-diaminopimeloyl-D-alanyl-D-alanine + UDP-N-acetyl-alpha-D-glucosamine = di-trans,octa-cis-undecaprenyl diphospho-[N-acetyl-alpha-D-glucosaminyl-(1-&gt;4)]-N-acetyl-alpha-D-muramoyl-L-alanyl-D-glutamyl-meso-2,6-diaminopimeloyl-D-alanyl-D-alanine + UDP + H(+)</text>
        <dbReference type="Rhea" id="RHEA:31227"/>
        <dbReference type="ChEBI" id="CHEBI:15378"/>
        <dbReference type="ChEBI" id="CHEBI:57705"/>
        <dbReference type="ChEBI" id="CHEBI:58223"/>
        <dbReference type="ChEBI" id="CHEBI:61387"/>
        <dbReference type="ChEBI" id="CHEBI:61388"/>
        <dbReference type="EC" id="2.4.1.227"/>
    </reaction>
</comment>
<evidence type="ECO:0000256" key="9">
    <source>
        <dbReference type="ARBA" id="ARBA00023316"/>
    </source>
</evidence>
<feature type="binding site" evidence="10">
    <location>
        <position position="258"/>
    </location>
    <ligand>
        <name>UDP-N-acetyl-alpha-D-glucosamine</name>
        <dbReference type="ChEBI" id="CHEBI:57705"/>
    </ligand>
</feature>
<dbReference type="GO" id="GO:0071555">
    <property type="term" value="P:cell wall organization"/>
    <property type="evidence" value="ECO:0007669"/>
    <property type="project" value="UniProtKB-KW"/>
</dbReference>
<keyword evidence="4 10" id="KW-0808">Transferase</keyword>
<dbReference type="PANTHER" id="PTHR21015">
    <property type="entry name" value="UDP-N-ACETYLGLUCOSAMINE--N-ACETYLMURAMYL-(PENTAPEPTIDE) PYROPHOSPHORYL-UNDECAPRENOL N-ACETYLGLUCOSAMINE TRANSFERASE 1"/>
    <property type="match status" value="1"/>
</dbReference>
<organism evidence="14 15">
    <name type="scientific">Sulfurirhabdus autotrophica</name>
    <dbReference type="NCBI Taxonomy" id="1706046"/>
    <lineage>
        <taxon>Bacteria</taxon>
        <taxon>Pseudomonadati</taxon>
        <taxon>Pseudomonadota</taxon>
        <taxon>Betaproteobacteria</taxon>
        <taxon>Nitrosomonadales</taxon>
        <taxon>Sulfuricellaceae</taxon>
        <taxon>Sulfurirhabdus</taxon>
    </lineage>
</organism>
<keyword evidence="2 10" id="KW-0132">Cell division</keyword>
<dbReference type="EC" id="2.4.1.227" evidence="10"/>
<comment type="pathway">
    <text evidence="10">Cell wall biogenesis; peptidoglycan biosynthesis.</text>
</comment>
<dbReference type="GO" id="GO:0050511">
    <property type="term" value="F:undecaprenyldiphospho-muramoylpentapeptide beta-N-acetylglucosaminyltransferase activity"/>
    <property type="evidence" value="ECO:0007669"/>
    <property type="project" value="UniProtKB-UniRule"/>
</dbReference>
<comment type="function">
    <text evidence="10">Cell wall formation. Catalyzes the transfer of a GlcNAc subunit on undecaprenyl-pyrophosphoryl-MurNAc-pentapeptide (lipid intermediate I) to form undecaprenyl-pyrophosphoryl-MurNAc-(pentapeptide)GlcNAc (lipid intermediate II).</text>
</comment>
<evidence type="ECO:0000256" key="8">
    <source>
        <dbReference type="ARBA" id="ARBA00023306"/>
    </source>
</evidence>
<evidence type="ECO:0000256" key="7">
    <source>
        <dbReference type="ARBA" id="ARBA00023136"/>
    </source>
</evidence>
<feature type="domain" description="Glycosyl transferase family 28 C-terminal" evidence="13">
    <location>
        <begin position="198"/>
        <end position="353"/>
    </location>
</feature>
<dbReference type="SUPFAM" id="SSF53756">
    <property type="entry name" value="UDP-Glycosyltransferase/glycogen phosphorylase"/>
    <property type="match status" value="1"/>
</dbReference>
<feature type="transmembrane region" description="Helical" evidence="11">
    <location>
        <begin position="99"/>
        <end position="119"/>
    </location>
</feature>
<evidence type="ECO:0000256" key="1">
    <source>
        <dbReference type="ARBA" id="ARBA00022475"/>
    </source>
</evidence>
<dbReference type="GO" id="GO:0051991">
    <property type="term" value="F:UDP-N-acetyl-D-glucosamine:N-acetylmuramoyl-L-alanyl-D-glutamyl-meso-2,6-diaminopimelyl-D-alanyl-D-alanine-diphosphoundecaprenol 4-beta-N-acetylglucosaminlytransferase activity"/>
    <property type="evidence" value="ECO:0007669"/>
    <property type="project" value="RHEA"/>
</dbReference>
<name>A0A4V2W161_9PROT</name>
<dbReference type="Proteomes" id="UP000295367">
    <property type="component" value="Unassembled WGS sequence"/>
</dbReference>
<comment type="caution">
    <text evidence="14">The sequence shown here is derived from an EMBL/GenBank/DDBJ whole genome shotgun (WGS) entry which is preliminary data.</text>
</comment>
<evidence type="ECO:0000313" key="15">
    <source>
        <dbReference type="Proteomes" id="UP000295367"/>
    </source>
</evidence>
<protein>
    <recommendedName>
        <fullName evidence="10">UDP-N-acetylglucosamine--N-acetylmuramyl-(pentapeptide) pyrophosphoryl-undecaprenol N-acetylglucosamine transferase</fullName>
        <ecNumber evidence="10">2.4.1.227</ecNumber>
    </recommendedName>
    <alternativeName>
        <fullName evidence="10">Undecaprenyl-PP-MurNAc-pentapeptide-UDPGlcNAc GlcNAc transferase</fullName>
    </alternativeName>
</protein>
<dbReference type="GO" id="GO:0005886">
    <property type="term" value="C:plasma membrane"/>
    <property type="evidence" value="ECO:0007669"/>
    <property type="project" value="UniProtKB-SubCell"/>
</dbReference>
<evidence type="ECO:0000256" key="11">
    <source>
        <dbReference type="SAM" id="Phobius"/>
    </source>
</evidence>
<dbReference type="GO" id="GO:0051301">
    <property type="term" value="P:cell division"/>
    <property type="evidence" value="ECO:0007669"/>
    <property type="project" value="UniProtKB-KW"/>
</dbReference>
<keyword evidence="7 10" id="KW-0472">Membrane</keyword>
<dbReference type="Pfam" id="PF03033">
    <property type="entry name" value="Glyco_transf_28"/>
    <property type="match status" value="1"/>
</dbReference>
<feature type="binding site" evidence="10">
    <location>
        <position position="303"/>
    </location>
    <ligand>
        <name>UDP-N-acetyl-alpha-D-glucosamine</name>
        <dbReference type="ChEBI" id="CHEBI:57705"/>
    </ligand>
</feature>
<evidence type="ECO:0000256" key="6">
    <source>
        <dbReference type="ARBA" id="ARBA00022984"/>
    </source>
</evidence>
<feature type="domain" description="Glycosyltransferase family 28 N-terminal" evidence="12">
    <location>
        <begin position="9"/>
        <end position="146"/>
    </location>
</feature>
<dbReference type="GO" id="GO:0005975">
    <property type="term" value="P:carbohydrate metabolic process"/>
    <property type="evidence" value="ECO:0007669"/>
    <property type="project" value="InterPro"/>
</dbReference>
<keyword evidence="9 10" id="KW-0961">Cell wall biogenesis/degradation</keyword>
<feature type="transmembrane region" description="Helical" evidence="11">
    <location>
        <begin position="71"/>
        <end position="93"/>
    </location>
</feature>
<dbReference type="InterPro" id="IPR004276">
    <property type="entry name" value="GlycoTrans_28_N"/>
</dbReference>
<reference evidence="14 15" key="1">
    <citation type="submission" date="2019-03" db="EMBL/GenBank/DDBJ databases">
        <title>Genomic Encyclopedia of Type Strains, Phase IV (KMG-IV): sequencing the most valuable type-strain genomes for metagenomic binning, comparative biology and taxonomic classification.</title>
        <authorList>
            <person name="Goeker M."/>
        </authorList>
    </citation>
    <scope>NUCLEOTIDE SEQUENCE [LARGE SCALE GENOMIC DNA]</scope>
    <source>
        <strain evidence="14 15">DSM 100309</strain>
    </source>
</reference>
<evidence type="ECO:0000259" key="12">
    <source>
        <dbReference type="Pfam" id="PF03033"/>
    </source>
</evidence>
<dbReference type="GO" id="GO:0009252">
    <property type="term" value="P:peptidoglycan biosynthetic process"/>
    <property type="evidence" value="ECO:0007669"/>
    <property type="project" value="UniProtKB-UniRule"/>
</dbReference>
<dbReference type="InterPro" id="IPR007235">
    <property type="entry name" value="Glyco_trans_28_C"/>
</dbReference>
<keyword evidence="8 10" id="KW-0131">Cell cycle</keyword>
<dbReference type="RefSeq" id="WP_124944828.1">
    <property type="nucleotide sequence ID" value="NZ_BHVT01000003.1"/>
</dbReference>
<feature type="binding site" evidence="10">
    <location>
        <position position="204"/>
    </location>
    <ligand>
        <name>UDP-N-acetyl-alpha-D-glucosamine</name>
        <dbReference type="ChEBI" id="CHEBI:57705"/>
    </ligand>
</feature>
<keyword evidence="15" id="KW-1185">Reference proteome</keyword>
<dbReference type="InterPro" id="IPR006009">
    <property type="entry name" value="GlcNAc_MurG"/>
</dbReference>
<dbReference type="NCBIfam" id="TIGR01133">
    <property type="entry name" value="murG"/>
    <property type="match status" value="1"/>
</dbReference>
<evidence type="ECO:0000256" key="2">
    <source>
        <dbReference type="ARBA" id="ARBA00022618"/>
    </source>
</evidence>
<keyword evidence="11" id="KW-1133">Transmembrane helix</keyword>